<evidence type="ECO:0000256" key="1">
    <source>
        <dbReference type="SAM" id="MobiDB-lite"/>
    </source>
</evidence>
<evidence type="ECO:0008006" key="4">
    <source>
        <dbReference type="Google" id="ProtNLM"/>
    </source>
</evidence>
<proteinExistence type="predicted"/>
<gene>
    <name evidence="2" type="ORF">BDW42DRAFT_185232</name>
</gene>
<dbReference type="EMBL" id="KZ559533">
    <property type="protein sequence ID" value="PLN81763.1"/>
    <property type="molecule type" value="Genomic_DNA"/>
</dbReference>
<feature type="compositionally biased region" description="Polar residues" evidence="1">
    <location>
        <begin position="183"/>
        <end position="196"/>
    </location>
</feature>
<name>A0A2J5HWL3_9EURO</name>
<dbReference type="AlphaFoldDB" id="A0A2J5HWL3"/>
<accession>A0A2J5HWL3</accession>
<keyword evidence="3" id="KW-1185">Reference proteome</keyword>
<evidence type="ECO:0000313" key="2">
    <source>
        <dbReference type="EMBL" id="PLN81763.1"/>
    </source>
</evidence>
<reference evidence="3" key="1">
    <citation type="submission" date="2017-12" db="EMBL/GenBank/DDBJ databases">
        <authorList>
            <consortium name="DOE Joint Genome Institute"/>
            <person name="Mondo S.J."/>
            <person name="Kjaerbolling I."/>
            <person name="Vesth T.C."/>
            <person name="Frisvad J.C."/>
            <person name="Nybo J.L."/>
            <person name="Theobald S."/>
            <person name="Kuo A."/>
            <person name="Bowyer P."/>
            <person name="Matsuda Y."/>
            <person name="Lyhne E.K."/>
            <person name="Kogle M.E."/>
            <person name="Clum A."/>
            <person name="Lipzen A."/>
            <person name="Salamov A."/>
            <person name="Ngan C.Y."/>
            <person name="Daum C."/>
            <person name="Chiniquy J."/>
            <person name="Barry K."/>
            <person name="LaButti K."/>
            <person name="Haridas S."/>
            <person name="Simmons B.A."/>
            <person name="Magnuson J.K."/>
            <person name="Mortensen U.H."/>
            <person name="Larsen T.O."/>
            <person name="Grigoriev I.V."/>
            <person name="Baker S.E."/>
            <person name="Andersen M.R."/>
            <person name="Nordberg H.P."/>
            <person name="Cantor M.N."/>
            <person name="Hua S.X."/>
        </authorList>
    </citation>
    <scope>NUCLEOTIDE SEQUENCE [LARGE SCALE GENOMIC DNA]</scope>
    <source>
        <strain evidence="3">IBT 19404</strain>
    </source>
</reference>
<protein>
    <recommendedName>
        <fullName evidence="4">NACHT-NTPase and P-loop NTPases N-terminal domain-containing protein</fullName>
    </recommendedName>
</protein>
<organism evidence="2 3">
    <name type="scientific">Aspergillus taichungensis</name>
    <dbReference type="NCBI Taxonomy" id="482145"/>
    <lineage>
        <taxon>Eukaryota</taxon>
        <taxon>Fungi</taxon>
        <taxon>Dikarya</taxon>
        <taxon>Ascomycota</taxon>
        <taxon>Pezizomycotina</taxon>
        <taxon>Eurotiomycetes</taxon>
        <taxon>Eurotiomycetidae</taxon>
        <taxon>Eurotiales</taxon>
        <taxon>Aspergillaceae</taxon>
        <taxon>Aspergillus</taxon>
        <taxon>Aspergillus subgen. Circumdati</taxon>
    </lineage>
</organism>
<evidence type="ECO:0000313" key="3">
    <source>
        <dbReference type="Proteomes" id="UP000235023"/>
    </source>
</evidence>
<sequence length="633" mass="72060">MAEIIGVISGSIAIGNVIVQFTNSLIALKDCVDQVRDAPDDLKRLLQSIEIAGFVLADIEEDLAQDDGTTASVLRSNKHVRYSLELCLQATKTLDEFSKELVRDIGPPGAGRMRKHIAAVKVVLQRSKIEKYMTVLQNALQLLQLSQQCYTRAIMRAQPELIVQKMAHSAKSITYEEPPPYTEASSQIAKKTTGTTQHRRVEPTSKWSYLWNLSMPTWVTNKALEIAARRFPGGWDWQLRAYRAVPWESEVIQFTLNGDIVGLQRLFASGQATPFDQLERLPTRGLLGYTFFSENGKEVFEFLVSQGADIHSSGNNIDDTLGYLVWTGSMAGNTSPLLPSFRAFLRHMPDVIYDTEQEVLEGVLNEYHGTAEEFPFLQRELCPSFYLMSQGTRTAVAIEAASGHWDACHLPETIKAILGPGPLRVEDLHLEKQLVYAGCGDRVTLVHCISRKIGQNLANIRRGEYILGFHRKNYYVSPARSGYTLWNDLFWEFIGIGADMHRVVDGRTPFLSFLVGYIKWVENPRFCVKSWKTGFRVWLKDLQAAGIDLQQFGTKEKRIWEKDSSEYAREYLSWETQWCHDDPWPRPLIGFTYGSSPDDWNIWVSERTDHFAGEFWEMIEREPEEMPGAWPVE</sequence>
<dbReference type="OrthoDB" id="3200163at2759"/>
<feature type="region of interest" description="Disordered" evidence="1">
    <location>
        <begin position="176"/>
        <end position="197"/>
    </location>
</feature>
<dbReference type="Proteomes" id="UP000235023">
    <property type="component" value="Unassembled WGS sequence"/>
</dbReference>